<proteinExistence type="inferred from homology"/>
<gene>
    <name evidence="3" type="ORF">CJ030_MR4G015928</name>
</gene>
<dbReference type="InterPro" id="IPR001810">
    <property type="entry name" value="F-box_dom"/>
</dbReference>
<dbReference type="Pfam" id="PF00022">
    <property type="entry name" value="Actin"/>
    <property type="match status" value="1"/>
</dbReference>
<protein>
    <submittedName>
        <fullName evidence="3">Actin-related protein 8</fullName>
    </submittedName>
</protein>
<dbReference type="Gene3D" id="3.90.640.10">
    <property type="entry name" value="Actin, Chain A, domain 4"/>
    <property type="match status" value="1"/>
</dbReference>
<dbReference type="Proteomes" id="UP000516437">
    <property type="component" value="Chromosome 4"/>
</dbReference>
<organism evidence="3 4">
    <name type="scientific">Morella rubra</name>
    <name type="common">Chinese bayberry</name>
    <dbReference type="NCBI Taxonomy" id="262757"/>
    <lineage>
        <taxon>Eukaryota</taxon>
        <taxon>Viridiplantae</taxon>
        <taxon>Streptophyta</taxon>
        <taxon>Embryophyta</taxon>
        <taxon>Tracheophyta</taxon>
        <taxon>Spermatophyta</taxon>
        <taxon>Magnoliopsida</taxon>
        <taxon>eudicotyledons</taxon>
        <taxon>Gunneridae</taxon>
        <taxon>Pentapetalae</taxon>
        <taxon>rosids</taxon>
        <taxon>fabids</taxon>
        <taxon>Fagales</taxon>
        <taxon>Myricaceae</taxon>
        <taxon>Morella</taxon>
    </lineage>
</organism>
<feature type="domain" description="F-box" evidence="2">
    <location>
        <begin position="36"/>
        <end position="82"/>
    </location>
</feature>
<dbReference type="SMART" id="SM00268">
    <property type="entry name" value="ACTIN"/>
    <property type="match status" value="1"/>
</dbReference>
<evidence type="ECO:0000313" key="3">
    <source>
        <dbReference type="EMBL" id="KAB1214995.1"/>
    </source>
</evidence>
<dbReference type="CDD" id="cd22156">
    <property type="entry name" value="F-box_AtARP8-like"/>
    <property type="match status" value="1"/>
</dbReference>
<dbReference type="InterPro" id="IPR043129">
    <property type="entry name" value="ATPase_NBD"/>
</dbReference>
<comment type="caution">
    <text evidence="3">The sequence shown here is derived from an EMBL/GenBank/DDBJ whole genome shotgun (WGS) entry which is preliminary data.</text>
</comment>
<dbReference type="Gene3D" id="3.30.420.40">
    <property type="match status" value="3"/>
</dbReference>
<accession>A0A6A1VQQ1</accession>
<dbReference type="PROSITE" id="PS50181">
    <property type="entry name" value="FBOX"/>
    <property type="match status" value="1"/>
</dbReference>
<name>A0A6A1VQQ1_9ROSI</name>
<evidence type="ECO:0000256" key="1">
    <source>
        <dbReference type="RuleBase" id="RU000487"/>
    </source>
</evidence>
<keyword evidence="4" id="KW-1185">Reference proteome</keyword>
<dbReference type="Gene3D" id="1.20.1280.50">
    <property type="match status" value="1"/>
</dbReference>
<comment type="similarity">
    <text evidence="1">Belongs to the actin family.</text>
</comment>
<dbReference type="SUPFAM" id="SSF81383">
    <property type="entry name" value="F-box domain"/>
    <property type="match status" value="1"/>
</dbReference>
<reference evidence="3 4" key="1">
    <citation type="journal article" date="2019" name="Plant Biotechnol. J.">
        <title>The red bayberry genome and genetic basis of sex determination.</title>
        <authorList>
            <person name="Jia H.M."/>
            <person name="Jia H.J."/>
            <person name="Cai Q.L."/>
            <person name="Wang Y."/>
            <person name="Zhao H.B."/>
            <person name="Yang W.F."/>
            <person name="Wang G.Y."/>
            <person name="Li Y.H."/>
            <person name="Zhan D.L."/>
            <person name="Shen Y.T."/>
            <person name="Niu Q.F."/>
            <person name="Chang L."/>
            <person name="Qiu J."/>
            <person name="Zhao L."/>
            <person name="Xie H.B."/>
            <person name="Fu W.Y."/>
            <person name="Jin J."/>
            <person name="Li X.W."/>
            <person name="Jiao Y."/>
            <person name="Zhou C.C."/>
            <person name="Tu T."/>
            <person name="Chai C.Y."/>
            <person name="Gao J.L."/>
            <person name="Fan L.J."/>
            <person name="van de Weg E."/>
            <person name="Wang J.Y."/>
            <person name="Gao Z.S."/>
        </authorList>
    </citation>
    <scope>NUCLEOTIDE SEQUENCE [LARGE SCALE GENOMIC DNA]</scope>
    <source>
        <tissue evidence="3">Leaves</tissue>
    </source>
</reference>
<sequence length="558" mass="61867">MSLLRKVWESVSNRKCANSDRQQFVLGSYSSSSSSLGAFDRIPLDVLMLILRILGPKEAMKMSLVCKCWYSLVSDNRLWIFFLQNQKESWDSIFFAETTLRAGYPFQTFSSHMPELSFMRIYSQRALVQGSVIIDGGSGYCKFGWSKYDSPSGQPSTFVEFGNIESPMYSRLRHFYATIYSRMQVKPANYPAVVSLPLCHYDDTENAKASRRQLKEAIYSALFDMNVPAVCAINQATLALYAARRTSGIVVNIGFHVTSVVPILNGKVMRKVGVEVVGLGALKLTGFLKELMQRNNINFASMYTIRTLKEALCYVAADYEAELSKDTEALLEVEGEGAAYRQDELVTNVSGISDLTMNRCWGEELLVREAALGVGVEEEDDEAKVVKPVDDVRSGKSLAMKIALCKCTDAMALIRQEEGKKGGARRGISIRRAMGLQQAVALCMHHCHDAELTSDDAWFKTVVLSGGTACLPGLPERLEKELHGLLPPLISHGIRIIPPPYGALTVWYGAKVISNVSCLTVLSYLLLTPQRAPKSSCVATRHSMSTLMFNRFQDVGLP</sequence>
<dbReference type="SMART" id="SM00256">
    <property type="entry name" value="FBOX"/>
    <property type="match status" value="1"/>
</dbReference>
<dbReference type="Pfam" id="PF00646">
    <property type="entry name" value="F-box"/>
    <property type="match status" value="1"/>
</dbReference>
<evidence type="ECO:0000313" key="4">
    <source>
        <dbReference type="Proteomes" id="UP000516437"/>
    </source>
</evidence>
<dbReference type="OrthoDB" id="7340501at2759"/>
<dbReference type="EMBL" id="RXIC02000022">
    <property type="protein sequence ID" value="KAB1214995.1"/>
    <property type="molecule type" value="Genomic_DNA"/>
</dbReference>
<evidence type="ECO:0000259" key="2">
    <source>
        <dbReference type="PROSITE" id="PS50181"/>
    </source>
</evidence>
<dbReference type="InterPro" id="IPR004000">
    <property type="entry name" value="Actin"/>
</dbReference>
<dbReference type="SUPFAM" id="SSF53067">
    <property type="entry name" value="Actin-like ATPase domain"/>
    <property type="match status" value="2"/>
</dbReference>
<dbReference type="AlphaFoldDB" id="A0A6A1VQQ1"/>
<dbReference type="PANTHER" id="PTHR11937">
    <property type="entry name" value="ACTIN"/>
    <property type="match status" value="1"/>
</dbReference>
<dbReference type="InterPro" id="IPR036047">
    <property type="entry name" value="F-box-like_dom_sf"/>
</dbReference>